<accession>A0A249XU08</accession>
<dbReference type="Proteomes" id="UP000222598">
    <property type="component" value="Segment"/>
</dbReference>
<sequence>MSIKPQEEVDWRKPEEHFSWALRNLPLLAGVGAVTNPAMLKEWSKHLWQCGFAHRDYLESLADENGNIHVSKLPKQRIRWQPPFRGARSNYNNAARWVSKDTPAPKPVKLPNVEKMTQQEREFMLGQFRALGLIQDYVPQRDTAQVIND</sequence>
<evidence type="ECO:0000313" key="1">
    <source>
        <dbReference type="EMBL" id="ASZ75461.1"/>
    </source>
</evidence>
<dbReference type="InterPro" id="IPR021226">
    <property type="entry name" value="Phage_gene29"/>
</dbReference>
<reference evidence="2" key="1">
    <citation type="submission" date="2017-07" db="EMBL/GenBank/DDBJ databases">
        <authorList>
            <person name="Sun Z.S."/>
            <person name="Albrecht U."/>
            <person name="Echele G."/>
            <person name="Lee C.C."/>
        </authorList>
    </citation>
    <scope>NUCLEOTIDE SEQUENCE [LARGE SCALE GENOMIC DNA]</scope>
</reference>
<organism evidence="1 2">
    <name type="scientific">Mycobacterium phage Kimona</name>
    <dbReference type="NCBI Taxonomy" id="2024295"/>
    <lineage>
        <taxon>Viruses</taxon>
        <taxon>Duplodnaviria</taxon>
        <taxon>Heunggongvirae</taxon>
        <taxon>Uroviricota</taxon>
        <taxon>Caudoviricetes</taxon>
        <taxon>Kimonavirus</taxon>
        <taxon>Kimonavirus kimona</taxon>
    </lineage>
</organism>
<dbReference type="KEGG" id="vg:64871989"/>
<protein>
    <submittedName>
        <fullName evidence="1">Minor tail protein</fullName>
    </submittedName>
</protein>
<proteinExistence type="predicted"/>
<dbReference type="EMBL" id="MF472895">
    <property type="protein sequence ID" value="ASZ75461.1"/>
    <property type="molecule type" value="Genomic_DNA"/>
</dbReference>
<dbReference type="GeneID" id="64871989"/>
<evidence type="ECO:0000313" key="2">
    <source>
        <dbReference type="Proteomes" id="UP000222598"/>
    </source>
</evidence>
<dbReference type="Pfam" id="PF10910">
    <property type="entry name" value="Phage_gene29"/>
    <property type="match status" value="1"/>
</dbReference>
<name>A0A249XU08_9CAUD</name>
<keyword evidence="2" id="KW-1185">Reference proteome</keyword>
<gene>
    <name evidence="1" type="primary">25</name>
    <name evidence="1" type="ORF">PBI_KIMONA_25</name>
</gene>
<dbReference type="RefSeq" id="YP_010062324.1">
    <property type="nucleotide sequence ID" value="NC_054793.1"/>
</dbReference>